<organism evidence="2 3">
    <name type="scientific">Rhodopseudomonas pseudopalustris</name>
    <dbReference type="NCBI Taxonomy" id="1513892"/>
    <lineage>
        <taxon>Bacteria</taxon>
        <taxon>Pseudomonadati</taxon>
        <taxon>Pseudomonadota</taxon>
        <taxon>Alphaproteobacteria</taxon>
        <taxon>Hyphomicrobiales</taxon>
        <taxon>Nitrobacteraceae</taxon>
        <taxon>Rhodopseudomonas</taxon>
    </lineage>
</organism>
<dbReference type="Proteomes" id="UP000199615">
    <property type="component" value="Unassembled WGS sequence"/>
</dbReference>
<reference evidence="3" key="1">
    <citation type="submission" date="2016-10" db="EMBL/GenBank/DDBJ databases">
        <authorList>
            <person name="Varghese N."/>
            <person name="Submissions S."/>
        </authorList>
    </citation>
    <scope>NUCLEOTIDE SEQUENCE [LARGE SCALE GENOMIC DNA]</scope>
    <source>
        <strain evidence="3">DSM 123</strain>
    </source>
</reference>
<feature type="domain" description="Type II CBASS E2 protein" evidence="1">
    <location>
        <begin position="11"/>
        <end position="137"/>
    </location>
</feature>
<keyword evidence="3" id="KW-1185">Reference proteome</keyword>
<name>A0A1H8VN05_9BRAD</name>
<dbReference type="EMBL" id="FODT01000009">
    <property type="protein sequence ID" value="SEP16832.1"/>
    <property type="molecule type" value="Genomic_DNA"/>
</dbReference>
<proteinExistence type="predicted"/>
<sequence length="150" mass="16801">MTAAILSIDEQIATMKAAWPQFTARRIDRRAQSARWAGSVRPQFASYSLEIRYELGSFPKVRVLSPELVRLPGNSEGQLPHVYPPADDPTLCLFDPSEREWTAAMTIASTTVPWALDWLACYELWLMTGRWTGGGRHAGQLVNHARETTG</sequence>
<protein>
    <recommendedName>
        <fullName evidence="1">Type II CBASS E2 protein domain-containing protein</fullName>
    </recommendedName>
</protein>
<accession>A0A1H8VN05</accession>
<evidence type="ECO:0000313" key="2">
    <source>
        <dbReference type="EMBL" id="SEP16832.1"/>
    </source>
</evidence>
<dbReference type="RefSeq" id="WP_011579895.1">
    <property type="nucleotide sequence ID" value="NZ_FODT01000009.1"/>
</dbReference>
<dbReference type="InterPro" id="IPR058588">
    <property type="entry name" value="E2-CBASS"/>
</dbReference>
<dbReference type="AlphaFoldDB" id="A0A1H8VN05"/>
<dbReference type="Pfam" id="PF26395">
    <property type="entry name" value="E2-CBASS"/>
    <property type="match status" value="1"/>
</dbReference>
<evidence type="ECO:0000313" key="3">
    <source>
        <dbReference type="Proteomes" id="UP000199615"/>
    </source>
</evidence>
<evidence type="ECO:0000259" key="1">
    <source>
        <dbReference type="Pfam" id="PF26395"/>
    </source>
</evidence>
<gene>
    <name evidence="2" type="ORF">SAMN05444123_109103</name>
</gene>